<organism evidence="1 2">
    <name type="scientific">Ilex paraguariensis</name>
    <name type="common">yerba mate</name>
    <dbReference type="NCBI Taxonomy" id="185542"/>
    <lineage>
        <taxon>Eukaryota</taxon>
        <taxon>Viridiplantae</taxon>
        <taxon>Streptophyta</taxon>
        <taxon>Embryophyta</taxon>
        <taxon>Tracheophyta</taxon>
        <taxon>Spermatophyta</taxon>
        <taxon>Magnoliopsida</taxon>
        <taxon>eudicotyledons</taxon>
        <taxon>Gunneridae</taxon>
        <taxon>Pentapetalae</taxon>
        <taxon>asterids</taxon>
        <taxon>campanulids</taxon>
        <taxon>Aquifoliales</taxon>
        <taxon>Aquifoliaceae</taxon>
        <taxon>Ilex</taxon>
    </lineage>
</organism>
<proteinExistence type="predicted"/>
<comment type="caution">
    <text evidence="1">The sequence shown here is derived from an EMBL/GenBank/DDBJ whole genome shotgun (WGS) entry which is preliminary data.</text>
</comment>
<gene>
    <name evidence="1" type="ORF">ILEXP_LOCUS45086</name>
</gene>
<dbReference type="EMBL" id="CAUOFW020006584">
    <property type="protein sequence ID" value="CAK9175289.1"/>
    <property type="molecule type" value="Genomic_DNA"/>
</dbReference>
<protein>
    <submittedName>
        <fullName evidence="1">Uncharacterized protein</fullName>
    </submittedName>
</protein>
<reference evidence="1 2" key="1">
    <citation type="submission" date="2024-02" db="EMBL/GenBank/DDBJ databases">
        <authorList>
            <person name="Vignale AGUSTIN F."/>
            <person name="Sosa J E."/>
            <person name="Modenutti C."/>
        </authorList>
    </citation>
    <scope>NUCLEOTIDE SEQUENCE [LARGE SCALE GENOMIC DNA]</scope>
</reference>
<evidence type="ECO:0000313" key="1">
    <source>
        <dbReference type="EMBL" id="CAK9175289.1"/>
    </source>
</evidence>
<evidence type="ECO:0000313" key="2">
    <source>
        <dbReference type="Proteomes" id="UP001642360"/>
    </source>
</evidence>
<dbReference type="AlphaFoldDB" id="A0ABC8U4Q7"/>
<sequence length="94" mass="11015">MNTKENKNPIQQSLAPQPLKSLDKLIIYLSSAPVRVPFLIKFKKKRVTFLIKFKKKGYISHRYGVNQIFFSAKLSHPSLVSPLWPLHMKKKDMY</sequence>
<name>A0ABC8U4Q7_9AQUA</name>
<accession>A0ABC8U4Q7</accession>
<keyword evidence="2" id="KW-1185">Reference proteome</keyword>
<dbReference type="Proteomes" id="UP001642360">
    <property type="component" value="Unassembled WGS sequence"/>
</dbReference>